<name>A0A8S5VHC4_9CAUD</name>
<feature type="domain" description="Probable zinc-binding" evidence="1">
    <location>
        <begin position="83"/>
        <end position="124"/>
    </location>
</feature>
<proteinExistence type="predicted"/>
<dbReference type="Pfam" id="PF13451">
    <property type="entry name" value="zf_Tbcl"/>
    <property type="match status" value="1"/>
</dbReference>
<evidence type="ECO:0000259" key="1">
    <source>
        <dbReference type="Pfam" id="PF13451"/>
    </source>
</evidence>
<dbReference type="InterPro" id="IPR025306">
    <property type="entry name" value="Zn-bnd_dom_prob"/>
</dbReference>
<evidence type="ECO:0000313" key="2">
    <source>
        <dbReference type="EMBL" id="DAG06086.1"/>
    </source>
</evidence>
<reference evidence="2" key="1">
    <citation type="journal article" date="2021" name="Proc. Natl. Acad. Sci. U.S.A.">
        <title>A Catalog of Tens of Thousands of Viruses from Human Metagenomes Reveals Hidden Associations with Chronic Diseases.</title>
        <authorList>
            <person name="Tisza M.J."/>
            <person name="Buck C.B."/>
        </authorList>
    </citation>
    <scope>NUCLEOTIDE SEQUENCE</scope>
    <source>
        <strain evidence="2">CtNxi14</strain>
    </source>
</reference>
<accession>A0A8S5VHC4</accession>
<dbReference type="EMBL" id="BK016266">
    <property type="protein sequence ID" value="DAG06086.1"/>
    <property type="molecule type" value="Genomic_DNA"/>
</dbReference>
<protein>
    <submittedName>
        <fullName evidence="2">Putative zinc-ribbon domain protein</fullName>
    </submittedName>
</protein>
<organism evidence="2">
    <name type="scientific">Siphoviridae sp. ctNxi14</name>
    <dbReference type="NCBI Taxonomy" id="2825475"/>
    <lineage>
        <taxon>Viruses</taxon>
        <taxon>Duplodnaviria</taxon>
        <taxon>Heunggongvirae</taxon>
        <taxon>Uroviricota</taxon>
        <taxon>Caudoviricetes</taxon>
    </lineage>
</organism>
<sequence length="128" mass="14804">MSKYKKEIKHCEKCNKPFSVFPNSTETFCASCKKDNLEETLRKNGHAPQHTLVRSFRDSLNEAFAVEDAARRASWDGDTSIEKTCRDCGKVFEITRAERIFFESHNMALPKRCPACRKARKEARKENN</sequence>